<keyword evidence="2" id="KW-1185">Reference proteome</keyword>
<protein>
    <submittedName>
        <fullName evidence="1">Uncharacterized protein</fullName>
    </submittedName>
</protein>
<reference evidence="1 2" key="1">
    <citation type="journal article" date="2022" name="New Phytol.">
        <title>Ecological generalism drives hyperdiversity of secondary metabolite gene clusters in xylarialean endophytes.</title>
        <authorList>
            <person name="Franco M.E.E."/>
            <person name="Wisecaver J.H."/>
            <person name="Arnold A.E."/>
            <person name="Ju Y.M."/>
            <person name="Slot J.C."/>
            <person name="Ahrendt S."/>
            <person name="Moore L.P."/>
            <person name="Eastman K.E."/>
            <person name="Scott K."/>
            <person name="Konkel Z."/>
            <person name="Mondo S.J."/>
            <person name="Kuo A."/>
            <person name="Hayes R.D."/>
            <person name="Haridas S."/>
            <person name="Andreopoulos B."/>
            <person name="Riley R."/>
            <person name="LaButti K."/>
            <person name="Pangilinan J."/>
            <person name="Lipzen A."/>
            <person name="Amirebrahimi M."/>
            <person name="Yan J."/>
            <person name="Adam C."/>
            <person name="Keymanesh K."/>
            <person name="Ng V."/>
            <person name="Louie K."/>
            <person name="Northen T."/>
            <person name="Drula E."/>
            <person name="Henrissat B."/>
            <person name="Hsieh H.M."/>
            <person name="Youens-Clark K."/>
            <person name="Lutzoni F."/>
            <person name="Miadlikowska J."/>
            <person name="Eastwood D.C."/>
            <person name="Hamelin R.C."/>
            <person name="Grigoriev I.V."/>
            <person name="U'Ren J.M."/>
        </authorList>
    </citation>
    <scope>NUCLEOTIDE SEQUENCE [LARGE SCALE GENOMIC DNA]</scope>
    <source>
        <strain evidence="1 2">CBS 119005</strain>
    </source>
</reference>
<dbReference type="Proteomes" id="UP001497700">
    <property type="component" value="Unassembled WGS sequence"/>
</dbReference>
<sequence>MAAVNTDSRELPIWISIRGNNRPLVFDLSGAVPFELYLAIRRNAEGDADSRDLALLKTGSVFDFPAALDKGLVELVDEASGEVVRLPHSTTDQVQAQQVAPTTIDPESFITLPPDVQRRDRTIQTVPLHPAPCLRALVQSGLKYHLRLHDKHLGVRWWAWGSPHGPCKDGSELPPSESKTLISCGPLRSKTFTVVSEIPIPPKLSIGLSLGEDETHASREDDSAESEVSSPSSSSPVIQITITNTSSRPIILKTIGDQPHLKAPGETTDPRARVTADRPDLQNFSVVDQETREDLISDAPLFTSPLAGGSGRGWPRKQFLALAPGGRAVRTAVLPGRRLVPGREYRVSLRRAGCWWAYGTLDDLFGEGNDVLGSWPSAPTVPMPLESEDVVEVVVRPS</sequence>
<proteinExistence type="predicted"/>
<evidence type="ECO:0000313" key="1">
    <source>
        <dbReference type="EMBL" id="KAI4864616.1"/>
    </source>
</evidence>
<dbReference type="EMBL" id="MU393483">
    <property type="protein sequence ID" value="KAI4864616.1"/>
    <property type="molecule type" value="Genomic_DNA"/>
</dbReference>
<comment type="caution">
    <text evidence="1">The sequence shown here is derived from an EMBL/GenBank/DDBJ whole genome shotgun (WGS) entry which is preliminary data.</text>
</comment>
<evidence type="ECO:0000313" key="2">
    <source>
        <dbReference type="Proteomes" id="UP001497700"/>
    </source>
</evidence>
<gene>
    <name evidence="1" type="ORF">F4820DRAFT_470346</name>
</gene>
<name>A0ACB9YZG6_9PEZI</name>
<accession>A0ACB9YZG6</accession>
<organism evidence="1 2">
    <name type="scientific">Hypoxylon rubiginosum</name>
    <dbReference type="NCBI Taxonomy" id="110542"/>
    <lineage>
        <taxon>Eukaryota</taxon>
        <taxon>Fungi</taxon>
        <taxon>Dikarya</taxon>
        <taxon>Ascomycota</taxon>
        <taxon>Pezizomycotina</taxon>
        <taxon>Sordariomycetes</taxon>
        <taxon>Xylariomycetidae</taxon>
        <taxon>Xylariales</taxon>
        <taxon>Hypoxylaceae</taxon>
        <taxon>Hypoxylon</taxon>
    </lineage>
</organism>